<name>A0A418Q546_9CORY</name>
<feature type="region of interest" description="Disordered" evidence="6">
    <location>
        <begin position="408"/>
        <end position="433"/>
    </location>
</feature>
<evidence type="ECO:0000256" key="6">
    <source>
        <dbReference type="SAM" id="MobiDB-lite"/>
    </source>
</evidence>
<sequence>MRAMTYATVFVAAAGYLVIWVASKALPKAGYEDFMVYWSMFFALTGVLDGLMQETARAVTTRRELGGPAVPHTRTAAPFRISAIVAAVIAIIMAATGPLWVDQIVPSMPGWGVGLMAIGLASYTFQAVVCGLLSAANAWGVFAWLIAIDSGVRLVLAAVAWAVGWHVLAFLIVTVLGALTWLFILLVSGQARELLPERADVATNAFLSRAGKAMIAAGANAILITGFTVLLRYTSASDVPPGALAATITAVTLTRAPILVPLQRFQPALIVHFTKHRNHVLRAAALPIGAVAGVAVVGGLAAWAIAAPLMGIFFDADLIAPPATLGLLTVASGATAILMISGSAALAADRHNLYTTGWLVATAVTIGILTINASADTRAILALGIGPLVGAVVQLGLLSFLPTPDYAGTGSDRSDRLDRPDTPADTTSFPDKV</sequence>
<evidence type="ECO:0000256" key="3">
    <source>
        <dbReference type="ARBA" id="ARBA00022692"/>
    </source>
</evidence>
<keyword evidence="4 7" id="KW-1133">Transmembrane helix</keyword>
<feature type="transmembrane region" description="Helical" evidence="7">
    <location>
        <begin position="167"/>
        <end position="189"/>
    </location>
</feature>
<feature type="transmembrane region" description="Helical" evidence="7">
    <location>
        <begin position="352"/>
        <end position="373"/>
    </location>
</feature>
<evidence type="ECO:0000313" key="8">
    <source>
        <dbReference type="EMBL" id="RIX33664.1"/>
    </source>
</evidence>
<evidence type="ECO:0000256" key="5">
    <source>
        <dbReference type="ARBA" id="ARBA00023136"/>
    </source>
</evidence>
<feature type="transmembrane region" description="Helical" evidence="7">
    <location>
        <begin position="35"/>
        <end position="52"/>
    </location>
</feature>
<feature type="compositionally biased region" description="Basic and acidic residues" evidence="6">
    <location>
        <begin position="412"/>
        <end position="422"/>
    </location>
</feature>
<dbReference type="Proteomes" id="UP000285278">
    <property type="component" value="Unassembled WGS sequence"/>
</dbReference>
<dbReference type="PANTHER" id="PTHR30250">
    <property type="entry name" value="PST FAMILY PREDICTED COLANIC ACID TRANSPORTER"/>
    <property type="match status" value="1"/>
</dbReference>
<evidence type="ECO:0000313" key="9">
    <source>
        <dbReference type="Proteomes" id="UP000285278"/>
    </source>
</evidence>
<dbReference type="OrthoDB" id="4771963at2"/>
<reference evidence="8 9" key="1">
    <citation type="submission" date="2018-09" db="EMBL/GenBank/DDBJ databases">
        <title>Optimization and identification of Corynebacterium falsenii FN1-14 from fish paste.</title>
        <authorList>
            <person name="Daroonpunt R."/>
            <person name="Tanasupawat S."/>
        </authorList>
    </citation>
    <scope>NUCLEOTIDE SEQUENCE [LARGE SCALE GENOMIC DNA]</scope>
    <source>
        <strain evidence="8 9">FN1-14</strain>
    </source>
</reference>
<keyword evidence="2" id="KW-1003">Cell membrane</keyword>
<feature type="transmembrane region" description="Helical" evidence="7">
    <location>
        <begin position="243"/>
        <end position="262"/>
    </location>
</feature>
<dbReference type="RefSeq" id="WP_025403707.1">
    <property type="nucleotide sequence ID" value="NZ_CBCRUA010000002.1"/>
</dbReference>
<keyword evidence="3 7" id="KW-0812">Transmembrane</keyword>
<comment type="subcellular location">
    <subcellularLocation>
        <location evidence="1">Cell membrane</location>
        <topology evidence="1">Multi-pass membrane protein</topology>
    </subcellularLocation>
</comment>
<keyword evidence="9" id="KW-1185">Reference proteome</keyword>
<evidence type="ECO:0000256" key="1">
    <source>
        <dbReference type="ARBA" id="ARBA00004651"/>
    </source>
</evidence>
<feature type="transmembrane region" description="Helical" evidence="7">
    <location>
        <begin position="283"/>
        <end position="306"/>
    </location>
</feature>
<organism evidence="8 9">
    <name type="scientific">Corynebacterium falsenii</name>
    <dbReference type="NCBI Taxonomy" id="108486"/>
    <lineage>
        <taxon>Bacteria</taxon>
        <taxon>Bacillati</taxon>
        <taxon>Actinomycetota</taxon>
        <taxon>Actinomycetes</taxon>
        <taxon>Mycobacteriales</taxon>
        <taxon>Corynebacteriaceae</taxon>
        <taxon>Corynebacterium</taxon>
    </lineage>
</organism>
<proteinExistence type="predicted"/>
<feature type="transmembrane region" description="Helical" evidence="7">
    <location>
        <begin position="81"/>
        <end position="101"/>
    </location>
</feature>
<dbReference type="PANTHER" id="PTHR30250:SF11">
    <property type="entry name" value="O-ANTIGEN TRANSPORTER-RELATED"/>
    <property type="match status" value="1"/>
</dbReference>
<dbReference type="GO" id="GO:0005886">
    <property type="term" value="C:plasma membrane"/>
    <property type="evidence" value="ECO:0007669"/>
    <property type="project" value="UniProtKB-SubCell"/>
</dbReference>
<gene>
    <name evidence="8" type="ORF">D3M95_09765</name>
</gene>
<protein>
    <recommendedName>
        <fullName evidence="10">Polysaccharide biosynthesis protein</fullName>
    </recommendedName>
</protein>
<comment type="caution">
    <text evidence="8">The sequence shown here is derived from an EMBL/GenBank/DDBJ whole genome shotgun (WGS) entry which is preliminary data.</text>
</comment>
<keyword evidence="5 7" id="KW-0472">Membrane</keyword>
<feature type="transmembrane region" description="Helical" evidence="7">
    <location>
        <begin position="141"/>
        <end position="161"/>
    </location>
</feature>
<feature type="transmembrane region" description="Helical" evidence="7">
    <location>
        <begin position="318"/>
        <end position="340"/>
    </location>
</feature>
<evidence type="ECO:0000256" key="4">
    <source>
        <dbReference type="ARBA" id="ARBA00022989"/>
    </source>
</evidence>
<accession>A0A418Q546</accession>
<evidence type="ECO:0000256" key="7">
    <source>
        <dbReference type="SAM" id="Phobius"/>
    </source>
</evidence>
<evidence type="ECO:0000256" key="2">
    <source>
        <dbReference type="ARBA" id="ARBA00022475"/>
    </source>
</evidence>
<dbReference type="EMBL" id="QXJK01000013">
    <property type="protein sequence ID" value="RIX33664.1"/>
    <property type="molecule type" value="Genomic_DNA"/>
</dbReference>
<feature type="transmembrane region" description="Helical" evidence="7">
    <location>
        <begin position="113"/>
        <end position="134"/>
    </location>
</feature>
<feature type="compositionally biased region" description="Polar residues" evidence="6">
    <location>
        <begin position="424"/>
        <end position="433"/>
    </location>
</feature>
<feature type="transmembrane region" description="Helical" evidence="7">
    <location>
        <begin position="379"/>
        <end position="401"/>
    </location>
</feature>
<evidence type="ECO:0008006" key="10">
    <source>
        <dbReference type="Google" id="ProtNLM"/>
    </source>
</evidence>
<dbReference type="AlphaFoldDB" id="A0A418Q546"/>
<dbReference type="InterPro" id="IPR050833">
    <property type="entry name" value="Poly_Biosynth_Transport"/>
</dbReference>
<dbReference type="STRING" id="1451189.CFAL_10890"/>
<feature type="transmembrane region" description="Helical" evidence="7">
    <location>
        <begin position="210"/>
        <end position="231"/>
    </location>
</feature>